<dbReference type="AlphaFoldDB" id="A0A7S7NQ69"/>
<dbReference type="GO" id="GO:0003857">
    <property type="term" value="F:(3S)-3-hydroxyacyl-CoA dehydrogenase (NAD+) activity"/>
    <property type="evidence" value="ECO:0007669"/>
    <property type="project" value="UniProtKB-EC"/>
</dbReference>
<dbReference type="Pfam" id="PF02737">
    <property type="entry name" value="3HCDH_N"/>
    <property type="match status" value="1"/>
</dbReference>
<evidence type="ECO:0000256" key="2">
    <source>
        <dbReference type="ARBA" id="ARBA00022832"/>
    </source>
</evidence>
<dbReference type="Pfam" id="PF00725">
    <property type="entry name" value="3HCDH"/>
    <property type="match status" value="1"/>
</dbReference>
<proteinExistence type="predicted"/>
<dbReference type="SUPFAM" id="SSF52096">
    <property type="entry name" value="ClpP/crotonase"/>
    <property type="match status" value="1"/>
</dbReference>
<gene>
    <name evidence="10" type="ORF">IRI77_31615</name>
</gene>
<dbReference type="InterPro" id="IPR036291">
    <property type="entry name" value="NAD(P)-bd_dom_sf"/>
</dbReference>
<evidence type="ECO:0000256" key="3">
    <source>
        <dbReference type="ARBA" id="ARBA00022963"/>
    </source>
</evidence>
<comment type="pathway">
    <text evidence="1">Lipid metabolism; fatty acid beta-oxidation.</text>
</comment>
<dbReference type="UniPathway" id="UPA00659"/>
<keyword evidence="11" id="KW-1185">Reference proteome</keyword>
<dbReference type="GO" id="GO:0006635">
    <property type="term" value="P:fatty acid beta-oxidation"/>
    <property type="evidence" value="ECO:0007669"/>
    <property type="project" value="UniProtKB-UniPathway"/>
</dbReference>
<protein>
    <submittedName>
        <fullName evidence="10">3-hydroxyacyl-CoA dehydrogenase/enoyl-CoA hydratase family protein</fullName>
    </submittedName>
</protein>
<dbReference type="CDD" id="cd06558">
    <property type="entry name" value="crotonase-like"/>
    <property type="match status" value="1"/>
</dbReference>
<dbReference type="PANTHER" id="PTHR48075:SF7">
    <property type="entry name" value="3-HYDROXYACYL-COA DEHYDROGENASE-RELATED"/>
    <property type="match status" value="1"/>
</dbReference>
<dbReference type="Gene3D" id="3.40.50.720">
    <property type="entry name" value="NAD(P)-binding Rossmann-like Domain"/>
    <property type="match status" value="1"/>
</dbReference>
<dbReference type="KEGG" id="pfer:IRI77_31615"/>
<feature type="domain" description="3-hydroxyacyl-CoA dehydrogenase NAD binding" evidence="9">
    <location>
        <begin position="6"/>
        <end position="183"/>
    </location>
</feature>
<keyword evidence="5" id="KW-0520">NAD</keyword>
<keyword evidence="6" id="KW-0443">Lipid metabolism</keyword>
<name>A0A7S7NQ69_PALFE</name>
<comment type="catalytic activity">
    <reaction evidence="7">
        <text>a (3S)-3-hydroxyacyl-CoA + NAD(+) = a 3-oxoacyl-CoA + NADH + H(+)</text>
        <dbReference type="Rhea" id="RHEA:22432"/>
        <dbReference type="ChEBI" id="CHEBI:15378"/>
        <dbReference type="ChEBI" id="CHEBI:57318"/>
        <dbReference type="ChEBI" id="CHEBI:57540"/>
        <dbReference type="ChEBI" id="CHEBI:57945"/>
        <dbReference type="ChEBI" id="CHEBI:90726"/>
        <dbReference type="EC" id="1.1.1.35"/>
    </reaction>
</comment>
<dbReference type="PANTHER" id="PTHR48075">
    <property type="entry name" value="3-HYDROXYACYL-COA DEHYDROGENASE FAMILY PROTEIN"/>
    <property type="match status" value="1"/>
</dbReference>
<reference evidence="10 11" key="1">
    <citation type="submission" date="2020-10" db="EMBL/GenBank/DDBJ databases">
        <title>Complete genome sequence of Paludibaculum fermentans P105T, a facultatively anaerobic acidobacterium capable of dissimilatory Fe(III) reduction.</title>
        <authorList>
            <person name="Dedysh S.N."/>
            <person name="Beletsky A.V."/>
            <person name="Kulichevskaya I.S."/>
            <person name="Mardanov A.V."/>
            <person name="Ravin N.V."/>
        </authorList>
    </citation>
    <scope>NUCLEOTIDE SEQUENCE [LARGE SCALE GENOMIC DNA]</scope>
    <source>
        <strain evidence="10 11">P105</strain>
    </source>
</reference>
<feature type="domain" description="3-hydroxyacyl-CoA dehydrogenase C-terminal" evidence="8">
    <location>
        <begin position="186"/>
        <end position="285"/>
    </location>
</feature>
<organism evidence="10 11">
    <name type="scientific">Paludibaculum fermentans</name>
    <dbReference type="NCBI Taxonomy" id="1473598"/>
    <lineage>
        <taxon>Bacteria</taxon>
        <taxon>Pseudomonadati</taxon>
        <taxon>Acidobacteriota</taxon>
        <taxon>Terriglobia</taxon>
        <taxon>Bryobacterales</taxon>
        <taxon>Bryobacteraceae</taxon>
        <taxon>Paludibaculum</taxon>
    </lineage>
</organism>
<dbReference type="InterPro" id="IPR006176">
    <property type="entry name" value="3-OHacyl-CoA_DH_NAD-bd"/>
</dbReference>
<evidence type="ECO:0000256" key="1">
    <source>
        <dbReference type="ARBA" id="ARBA00005005"/>
    </source>
</evidence>
<evidence type="ECO:0000256" key="5">
    <source>
        <dbReference type="ARBA" id="ARBA00023027"/>
    </source>
</evidence>
<keyword evidence="3" id="KW-0442">Lipid degradation</keyword>
<evidence type="ECO:0000259" key="9">
    <source>
        <dbReference type="Pfam" id="PF02737"/>
    </source>
</evidence>
<dbReference type="Pfam" id="PF00378">
    <property type="entry name" value="ECH_1"/>
    <property type="match status" value="1"/>
</dbReference>
<evidence type="ECO:0000313" key="10">
    <source>
        <dbReference type="EMBL" id="QOY87269.1"/>
    </source>
</evidence>
<dbReference type="GO" id="GO:0070403">
    <property type="term" value="F:NAD+ binding"/>
    <property type="evidence" value="ECO:0007669"/>
    <property type="project" value="InterPro"/>
</dbReference>
<evidence type="ECO:0000256" key="6">
    <source>
        <dbReference type="ARBA" id="ARBA00023098"/>
    </source>
</evidence>
<dbReference type="InterPro" id="IPR006108">
    <property type="entry name" value="3HC_DH_C"/>
</dbReference>
<dbReference type="Gene3D" id="3.90.226.10">
    <property type="entry name" value="2-enoyl-CoA Hydratase, Chain A, domain 1"/>
    <property type="match status" value="1"/>
</dbReference>
<keyword evidence="2" id="KW-0276">Fatty acid metabolism</keyword>
<keyword evidence="4" id="KW-0560">Oxidoreductase</keyword>
<evidence type="ECO:0000259" key="8">
    <source>
        <dbReference type="Pfam" id="PF00725"/>
    </source>
</evidence>
<dbReference type="SUPFAM" id="SSF51735">
    <property type="entry name" value="NAD(P)-binding Rossmann-fold domains"/>
    <property type="match status" value="1"/>
</dbReference>
<dbReference type="Proteomes" id="UP000593892">
    <property type="component" value="Chromosome"/>
</dbReference>
<dbReference type="EMBL" id="CP063849">
    <property type="protein sequence ID" value="QOY87269.1"/>
    <property type="molecule type" value="Genomic_DNA"/>
</dbReference>
<dbReference type="InterPro" id="IPR001753">
    <property type="entry name" value="Enoyl-CoA_hydra/iso"/>
</dbReference>
<dbReference type="InterPro" id="IPR029045">
    <property type="entry name" value="ClpP/crotonase-like_dom_sf"/>
</dbReference>
<dbReference type="InterPro" id="IPR008927">
    <property type="entry name" value="6-PGluconate_DH-like_C_sf"/>
</dbReference>
<evidence type="ECO:0000256" key="7">
    <source>
        <dbReference type="ARBA" id="ARBA00049556"/>
    </source>
</evidence>
<evidence type="ECO:0000256" key="4">
    <source>
        <dbReference type="ARBA" id="ARBA00023002"/>
    </source>
</evidence>
<dbReference type="SUPFAM" id="SSF48179">
    <property type="entry name" value="6-phosphogluconate dehydrogenase C-terminal domain-like"/>
    <property type="match status" value="2"/>
</dbReference>
<dbReference type="Gene3D" id="1.10.1040.50">
    <property type="match status" value="1"/>
</dbReference>
<sequence>MKPIRQVAVLGAGTMGARIAAHFANARIPALLLDLTTALAAKGIEAARKQSPGAFYTEQGAALVTPGSFDEHLSQLSGVDWVIEAVTENLEVKRSLWARVLEHAPAAAILTTNTSGIPLRSICEGWPEDRRRRFLGTHFFNPPRYLHLLELIPGPATEEPLLKDIGAFADRVLGKGVVVCKDTPNFIANRIGSFFGATIYQLMQKLDLTIEEVDALTGPVIGLPKSASFRLLDIVGLDVWNLVSKNLYDLVPDDPWRERFLPQPFLGEMLSRGWLGDKTGQGFFQRRGPKKEIWAIDWKTFEYHPAAKVKLPALENAKLIEDLPTRLRTLYADSSKAGEFYRGLFDDVYAYASAMLPQIAHSADDIDHAMQWGYAHTVGPFGIARILGLKPPPPEPVETPRPGIVVLRQQPVVQANPGASLRDLGDGCLCLEFHSKMNSLGDDGISMIYSGLQRLENDFEALVIANQGENFSVGANLMMVLLAAQEQEWDELNAAIHRFQQASMAIKYAVKPVVVAPHHRALGGGCELVLHAPRVQSAAELYMGLVEVGVGVIPGAGGCKELIARLKDPRKVFELIGMAKVSSSAENARDLGLLDKSAAVTMNPRRLIGDAKQAALSMVSSYRPGRPRNDIKVGGDPAFAALRIGAWLMRQAEYISDHDMLIAEKLGRVLTGGEHPGERLVSEQYLLDLEREAFLSLCGTVKTQERIAFMLKNGKPLRN</sequence>
<dbReference type="RefSeq" id="WP_194448938.1">
    <property type="nucleotide sequence ID" value="NZ_CP063849.1"/>
</dbReference>
<accession>A0A7S7NQ69</accession>
<evidence type="ECO:0000313" key="11">
    <source>
        <dbReference type="Proteomes" id="UP000593892"/>
    </source>
</evidence>